<dbReference type="OrthoDB" id="9811523at2"/>
<dbReference type="RefSeq" id="WP_105038407.1">
    <property type="nucleotide sequence ID" value="NZ_PPSL01000002.1"/>
</dbReference>
<gene>
    <name evidence="2" type="ORF">CJD36_006915</name>
</gene>
<dbReference type="PANTHER" id="PTHR43792">
    <property type="entry name" value="GNAT FAMILY, PUTATIVE (AFU_ORTHOLOGUE AFUA_3G00765)-RELATED-RELATED"/>
    <property type="match status" value="1"/>
</dbReference>
<dbReference type="Pfam" id="PF13302">
    <property type="entry name" value="Acetyltransf_3"/>
    <property type="match status" value="1"/>
</dbReference>
<protein>
    <submittedName>
        <fullName evidence="2">N-acetyltransferase</fullName>
    </submittedName>
</protein>
<proteinExistence type="predicted"/>
<dbReference type="InterPro" id="IPR016181">
    <property type="entry name" value="Acyl_CoA_acyltransferase"/>
</dbReference>
<dbReference type="InterPro" id="IPR051531">
    <property type="entry name" value="N-acetyltransferase"/>
</dbReference>
<dbReference type="InterPro" id="IPR000182">
    <property type="entry name" value="GNAT_dom"/>
</dbReference>
<comment type="caution">
    <text evidence="2">The sequence shown here is derived from an EMBL/GenBank/DDBJ whole genome shotgun (WGS) entry which is preliminary data.</text>
</comment>
<dbReference type="EMBL" id="PPSL01000002">
    <property type="protein sequence ID" value="PQJ11527.1"/>
    <property type="molecule type" value="Genomic_DNA"/>
</dbReference>
<dbReference type="PROSITE" id="PS51186">
    <property type="entry name" value="GNAT"/>
    <property type="match status" value="1"/>
</dbReference>
<sequence length="185" mass="21281">MHPLHTTIPSTIIHSERLLLKALTPGVMNLVYTTLPDEHIKIFLGLTEAELLTEQGKFQKGLTMHNRSFRNFLLIDKADGNVIGKCGFHTWYPDHSRAEIGYNMNNDEVKGKGYMKEAFRPILNYGFETMKLNRIEAFIGRRNEASQRLVKGCGFVEEGVMREHYCKNGIIEDSVCFSLLRREFI</sequence>
<keyword evidence="3" id="KW-1185">Reference proteome</keyword>
<dbReference type="Proteomes" id="UP000239872">
    <property type="component" value="Unassembled WGS sequence"/>
</dbReference>
<dbReference type="SUPFAM" id="SSF55729">
    <property type="entry name" value="Acyl-CoA N-acyltransferases (Nat)"/>
    <property type="match status" value="1"/>
</dbReference>
<feature type="domain" description="N-acetyltransferase" evidence="1">
    <location>
        <begin position="30"/>
        <end position="182"/>
    </location>
</feature>
<evidence type="ECO:0000313" key="2">
    <source>
        <dbReference type="EMBL" id="PQJ11527.1"/>
    </source>
</evidence>
<dbReference type="Gene3D" id="3.40.630.30">
    <property type="match status" value="1"/>
</dbReference>
<evidence type="ECO:0000313" key="3">
    <source>
        <dbReference type="Proteomes" id="UP000239872"/>
    </source>
</evidence>
<name>A0A2S7SY25_9BACT</name>
<keyword evidence="2" id="KW-0808">Transferase</keyword>
<accession>A0A2S7SY25</accession>
<dbReference type="AlphaFoldDB" id="A0A2S7SY25"/>
<reference evidence="2 3" key="1">
    <citation type="submission" date="2018-01" db="EMBL/GenBank/DDBJ databases">
        <title>A novel member of the phylum Bacteroidetes isolated from glacier ice.</title>
        <authorList>
            <person name="Liu Q."/>
            <person name="Xin Y.-H."/>
        </authorList>
    </citation>
    <scope>NUCLEOTIDE SEQUENCE [LARGE SCALE GENOMIC DNA]</scope>
    <source>
        <strain evidence="2 3">RB1R16</strain>
    </source>
</reference>
<dbReference type="GO" id="GO:0016747">
    <property type="term" value="F:acyltransferase activity, transferring groups other than amino-acyl groups"/>
    <property type="evidence" value="ECO:0007669"/>
    <property type="project" value="InterPro"/>
</dbReference>
<evidence type="ECO:0000259" key="1">
    <source>
        <dbReference type="PROSITE" id="PS51186"/>
    </source>
</evidence>
<organism evidence="2 3">
    <name type="scientific">Flavipsychrobacter stenotrophus</name>
    <dbReference type="NCBI Taxonomy" id="2077091"/>
    <lineage>
        <taxon>Bacteria</taxon>
        <taxon>Pseudomonadati</taxon>
        <taxon>Bacteroidota</taxon>
        <taxon>Chitinophagia</taxon>
        <taxon>Chitinophagales</taxon>
        <taxon>Chitinophagaceae</taxon>
        <taxon>Flavipsychrobacter</taxon>
    </lineage>
</organism>